<evidence type="ECO:0000313" key="2">
    <source>
        <dbReference type="Proteomes" id="UP000220210"/>
    </source>
</evidence>
<accession>A0A9X6VSS8</accession>
<proteinExistence type="predicted"/>
<comment type="caution">
    <text evidence="1">The sequence shown here is derived from an EMBL/GenBank/DDBJ whole genome shotgun (WGS) entry which is preliminary data.</text>
</comment>
<name>A0A9X6VSS8_BACCE</name>
<organism evidence="1 2">
    <name type="scientific">Bacillus cereus</name>
    <dbReference type="NCBI Taxonomy" id="1396"/>
    <lineage>
        <taxon>Bacteria</taxon>
        <taxon>Bacillati</taxon>
        <taxon>Bacillota</taxon>
        <taxon>Bacilli</taxon>
        <taxon>Bacillales</taxon>
        <taxon>Bacillaceae</taxon>
        <taxon>Bacillus</taxon>
        <taxon>Bacillus cereus group</taxon>
    </lineage>
</organism>
<dbReference type="EMBL" id="NTSO01000029">
    <property type="protein sequence ID" value="PFF41778.1"/>
    <property type="molecule type" value="Genomic_DNA"/>
</dbReference>
<dbReference type="AlphaFoldDB" id="A0A9X6VSS8"/>
<gene>
    <name evidence="1" type="ORF">CN357_31195</name>
</gene>
<protein>
    <submittedName>
        <fullName evidence="1">Uncharacterized protein</fullName>
    </submittedName>
</protein>
<reference evidence="1 2" key="1">
    <citation type="submission" date="2017-09" db="EMBL/GenBank/DDBJ databases">
        <title>Large-scale bioinformatics analysis of Bacillus genomes uncovers conserved roles of natural products in bacterial physiology.</title>
        <authorList>
            <consortium name="Agbiome Team Llc"/>
            <person name="Bleich R.M."/>
            <person name="Kirk G.J."/>
            <person name="Santa Maria K.C."/>
            <person name="Allen S.E."/>
            <person name="Farag S."/>
            <person name="Shank E.A."/>
            <person name="Bowers A."/>
        </authorList>
    </citation>
    <scope>NUCLEOTIDE SEQUENCE [LARGE SCALE GENOMIC DNA]</scope>
    <source>
        <strain evidence="1 2">AFS020204</strain>
    </source>
</reference>
<evidence type="ECO:0000313" key="1">
    <source>
        <dbReference type="EMBL" id="PFF41778.1"/>
    </source>
</evidence>
<dbReference type="Proteomes" id="UP000220210">
    <property type="component" value="Unassembled WGS sequence"/>
</dbReference>
<sequence length="59" mass="6986">MAKMIKRTEIFLKSRKFGSLYVGICLAYIFVKMWAGSHAHQLKILRYPQNEKMSFFITN</sequence>